<feature type="site" description="Histone H3K4me3 binding" evidence="8">
    <location>
        <position position="308"/>
    </location>
</feature>
<dbReference type="GO" id="GO:0006355">
    <property type="term" value="P:regulation of DNA-templated transcription"/>
    <property type="evidence" value="ECO:0007669"/>
    <property type="project" value="TreeGrafter"/>
</dbReference>
<feature type="compositionally biased region" description="Basic and acidic residues" evidence="13">
    <location>
        <begin position="156"/>
        <end position="176"/>
    </location>
</feature>
<evidence type="ECO:0000256" key="10">
    <source>
        <dbReference type="PROSITE-ProRule" id="PRU00146"/>
    </source>
</evidence>
<evidence type="ECO:0000256" key="7">
    <source>
        <dbReference type="ARBA" id="ARBA00023242"/>
    </source>
</evidence>
<dbReference type="PANTHER" id="PTHR10333">
    <property type="entry name" value="INHIBITOR OF GROWTH PROTEIN"/>
    <property type="match status" value="1"/>
</dbReference>
<feature type="site" description="Histone H3K4me3 binding" evidence="8">
    <location>
        <position position="285"/>
    </location>
</feature>
<dbReference type="InterPro" id="IPR019787">
    <property type="entry name" value="Znf_PHD-finger"/>
</dbReference>
<dbReference type="InterPro" id="IPR024610">
    <property type="entry name" value="ING_N_histone-binding"/>
</dbReference>
<dbReference type="SMART" id="SM00249">
    <property type="entry name" value="PHD"/>
    <property type="match status" value="1"/>
</dbReference>
<feature type="region of interest" description="Disordered" evidence="13">
    <location>
        <begin position="128"/>
        <end position="279"/>
    </location>
</feature>
<dbReference type="CDD" id="cd15505">
    <property type="entry name" value="PHD_ING"/>
    <property type="match status" value="1"/>
</dbReference>
<feature type="compositionally biased region" description="Basic and acidic residues" evidence="13">
    <location>
        <begin position="128"/>
        <end position="138"/>
    </location>
</feature>
<proteinExistence type="inferred from homology"/>
<feature type="coiled-coil region" evidence="12">
    <location>
        <begin position="60"/>
        <end position="87"/>
    </location>
</feature>
<dbReference type="InterPro" id="IPR059153">
    <property type="entry name" value="NSD_PHD-1st"/>
</dbReference>
<dbReference type="SMART" id="SM01408">
    <property type="entry name" value="ING"/>
    <property type="match status" value="1"/>
</dbReference>
<dbReference type="InterPro" id="IPR019786">
    <property type="entry name" value="Zinc_finger_PHD-type_CS"/>
</dbReference>
<keyword evidence="5 9" id="KW-0862">Zinc</keyword>
<keyword evidence="3 9" id="KW-0479">Metal-binding</keyword>
<dbReference type="AlphaFoldDB" id="A0A060T6X1"/>
<dbReference type="Pfam" id="PF23011">
    <property type="entry name" value="PHD-1st_NSD"/>
    <property type="match status" value="1"/>
</dbReference>
<dbReference type="PANTHER" id="PTHR10333:SF42">
    <property type="entry name" value="INHIBITOR OF GROWTH PROTEIN 5"/>
    <property type="match status" value="1"/>
</dbReference>
<feature type="binding site" evidence="9">
    <location>
        <position position="304"/>
    </location>
    <ligand>
        <name>Zn(2+)</name>
        <dbReference type="ChEBI" id="CHEBI:29105"/>
        <label>2</label>
    </ligand>
</feature>
<protein>
    <recommendedName>
        <fullName evidence="11">Chromatin modification-related protein</fullName>
    </recommendedName>
</protein>
<evidence type="ECO:0000256" key="12">
    <source>
        <dbReference type="SAM" id="Coils"/>
    </source>
</evidence>
<dbReference type="FunFam" id="3.30.40.10:FF:000016">
    <property type="entry name" value="Inhibitor of growth protein"/>
    <property type="match status" value="1"/>
</dbReference>
<dbReference type="GO" id="GO:0008270">
    <property type="term" value="F:zinc ion binding"/>
    <property type="evidence" value="ECO:0007669"/>
    <property type="project" value="UniProtKB-KW"/>
</dbReference>
<keyword evidence="6 11" id="KW-0156">Chromatin regulator</keyword>
<feature type="domain" description="PHD-type" evidence="14">
    <location>
        <begin position="283"/>
        <end position="332"/>
    </location>
</feature>
<dbReference type="PROSITE" id="PS50016">
    <property type="entry name" value="ZF_PHD_2"/>
    <property type="match status" value="1"/>
</dbReference>
<reference evidence="15" key="1">
    <citation type="submission" date="2014-02" db="EMBL/GenBank/DDBJ databases">
        <authorList>
            <person name="Genoscope - CEA"/>
        </authorList>
    </citation>
    <scope>NUCLEOTIDE SEQUENCE</scope>
    <source>
        <strain evidence="15">LS3</strain>
    </source>
</reference>
<comment type="domain">
    <text evidence="11">The PHD-type zinc finger mediates the binding to H3K4me3.</text>
</comment>
<evidence type="ECO:0000256" key="5">
    <source>
        <dbReference type="ARBA" id="ARBA00022833"/>
    </source>
</evidence>
<reference evidence="15" key="2">
    <citation type="submission" date="2014-06" db="EMBL/GenBank/DDBJ databases">
        <title>The complete genome of Blastobotrys (Arxula) adeninivorans LS3 - a yeast of biotechnological interest.</title>
        <authorList>
            <person name="Kunze G."/>
            <person name="Gaillardin C."/>
            <person name="Czernicka M."/>
            <person name="Durrens P."/>
            <person name="Martin T."/>
            <person name="Boer E."/>
            <person name="Gabaldon T."/>
            <person name="Cruz J."/>
            <person name="Talla E."/>
            <person name="Marck C."/>
            <person name="Goffeau A."/>
            <person name="Barbe V."/>
            <person name="Baret P."/>
            <person name="Baronian K."/>
            <person name="Beier S."/>
            <person name="Bleykasten C."/>
            <person name="Bode R."/>
            <person name="Casaregola S."/>
            <person name="Despons L."/>
            <person name="Fairhead C."/>
            <person name="Giersberg M."/>
            <person name="Gierski P."/>
            <person name="Hahnel U."/>
            <person name="Hartmann A."/>
            <person name="Jankowska D."/>
            <person name="Jubin C."/>
            <person name="Jung P."/>
            <person name="Lafontaine I."/>
            <person name="Leh-Louis V."/>
            <person name="Lemaire M."/>
            <person name="Marcet-Houben M."/>
            <person name="Mascher M."/>
            <person name="Morel G."/>
            <person name="Richard G.-F."/>
            <person name="Riechen J."/>
            <person name="Sacerdot C."/>
            <person name="Sarkar A."/>
            <person name="Savel G."/>
            <person name="Schacherer J."/>
            <person name="Sherman D."/>
            <person name="Straub M.-L."/>
            <person name="Stein N."/>
            <person name="Thierry A."/>
            <person name="Trautwein-Schult A."/>
            <person name="Westhof E."/>
            <person name="Worch S."/>
            <person name="Dujon B."/>
            <person name="Souciet J.-L."/>
            <person name="Wincker P."/>
            <person name="Scholz U."/>
            <person name="Neuveglise N."/>
        </authorList>
    </citation>
    <scope>NUCLEOTIDE SEQUENCE</scope>
    <source>
        <strain evidence="15">LS3</strain>
    </source>
</reference>
<dbReference type="InterPro" id="IPR013083">
    <property type="entry name" value="Znf_RING/FYVE/PHD"/>
</dbReference>
<evidence type="ECO:0000313" key="15">
    <source>
        <dbReference type="EMBL" id="CDP36870.1"/>
    </source>
</evidence>
<dbReference type="EMBL" id="HG937692">
    <property type="protein sequence ID" value="CDP36870.1"/>
    <property type="molecule type" value="Genomic_DNA"/>
</dbReference>
<dbReference type="Pfam" id="PF12998">
    <property type="entry name" value="ING"/>
    <property type="match status" value="1"/>
</dbReference>
<dbReference type="InterPro" id="IPR028651">
    <property type="entry name" value="ING_fam"/>
</dbReference>
<evidence type="ECO:0000259" key="14">
    <source>
        <dbReference type="PROSITE" id="PS50016"/>
    </source>
</evidence>
<dbReference type="Gene3D" id="3.30.40.10">
    <property type="entry name" value="Zinc/RING finger domain, C3HC4 (zinc finger)"/>
    <property type="match status" value="1"/>
</dbReference>
<comment type="function">
    <text evidence="11">Component of an histone acetyltransferase complex.</text>
</comment>
<evidence type="ECO:0000256" key="13">
    <source>
        <dbReference type="SAM" id="MobiDB-lite"/>
    </source>
</evidence>
<comment type="subcellular location">
    <subcellularLocation>
        <location evidence="1 11">Nucleus</location>
    </subcellularLocation>
</comment>
<feature type="binding site" evidence="9">
    <location>
        <position position="310"/>
    </location>
    <ligand>
        <name>Zn(2+)</name>
        <dbReference type="ChEBI" id="CHEBI:29105"/>
        <label>1</label>
    </ligand>
</feature>
<organism evidence="15">
    <name type="scientific">Blastobotrys adeninivorans</name>
    <name type="common">Yeast</name>
    <name type="synonym">Arxula adeninivorans</name>
    <dbReference type="NCBI Taxonomy" id="409370"/>
    <lineage>
        <taxon>Eukaryota</taxon>
        <taxon>Fungi</taxon>
        <taxon>Dikarya</taxon>
        <taxon>Ascomycota</taxon>
        <taxon>Saccharomycotina</taxon>
        <taxon>Dipodascomycetes</taxon>
        <taxon>Dipodascales</taxon>
        <taxon>Trichomonascaceae</taxon>
        <taxon>Blastobotrys</taxon>
    </lineage>
</organism>
<evidence type="ECO:0000256" key="11">
    <source>
        <dbReference type="RuleBase" id="RU361213"/>
    </source>
</evidence>
<feature type="binding site" evidence="9">
    <location>
        <position position="288"/>
    </location>
    <ligand>
        <name>Zn(2+)</name>
        <dbReference type="ChEBI" id="CHEBI:29105"/>
        <label>1</label>
    </ligand>
</feature>
<evidence type="ECO:0000256" key="3">
    <source>
        <dbReference type="ARBA" id="ARBA00022723"/>
    </source>
</evidence>
<evidence type="ECO:0000256" key="8">
    <source>
        <dbReference type="PIRSR" id="PIRSR628651-50"/>
    </source>
</evidence>
<feature type="compositionally biased region" description="Low complexity" evidence="13">
    <location>
        <begin position="222"/>
        <end position="239"/>
    </location>
</feature>
<dbReference type="InterPro" id="IPR001965">
    <property type="entry name" value="Znf_PHD"/>
</dbReference>
<sequence length="340" mass="37133">MANSMVKEYDLYPGLNDLGDALEALPEELVRHFTLLREIEAKYITHMPLLTELMEKLCSYDSATSDNKDITREKEELASEIRRLIRELMPGQEEKMHVAGVASDAVARHIARIDYDFKHIVENEIPEDVQKGPVDHPAKVHGQKFVETRTAASTRSESRREAVAAKRAAQAEKTERTGTPANGRPRGRGRGANSSTTGAQNVANSTTGTTNAPGGAAGGPGNNSNNNGTSGTTNSTGGTNKRRRAQDDDDEPLSRPGTPARRRARRTEANTDAAGEGEEEGEPVYCYCQQVSYGEMVGCDGPDCKNEWFHLACIGLPAPPKGQWFCDDCAQTYGRRRVKV</sequence>
<dbReference type="Gene3D" id="6.10.140.1740">
    <property type="match status" value="1"/>
</dbReference>
<evidence type="ECO:0000256" key="2">
    <source>
        <dbReference type="ARBA" id="ARBA00010210"/>
    </source>
</evidence>
<keyword evidence="7 11" id="KW-0539">Nucleus</keyword>
<dbReference type="PhylomeDB" id="A0A060T6X1"/>
<feature type="binding site" evidence="9">
    <location>
        <position position="299"/>
    </location>
    <ligand>
        <name>Zn(2+)</name>
        <dbReference type="ChEBI" id="CHEBI:29105"/>
        <label>2</label>
    </ligand>
</feature>
<comment type="subunit">
    <text evidence="11">Component of an histone acetyltransferase complex. Interacts with H3K4me3 and to a lesser extent with H3K4me2.</text>
</comment>
<gene>
    <name evidence="15" type="ORF">GNLVRS02_ARAD1B22902g</name>
</gene>
<feature type="binding site" evidence="9">
    <location>
        <position position="286"/>
    </location>
    <ligand>
        <name>Zn(2+)</name>
        <dbReference type="ChEBI" id="CHEBI:29105"/>
        <label>1</label>
    </ligand>
</feature>
<keyword evidence="12" id="KW-0175">Coiled coil</keyword>
<dbReference type="GO" id="GO:0070210">
    <property type="term" value="C:Rpd3L-Expanded complex"/>
    <property type="evidence" value="ECO:0007669"/>
    <property type="project" value="TreeGrafter"/>
</dbReference>
<feature type="compositionally biased region" description="Low complexity" evidence="13">
    <location>
        <begin position="203"/>
        <end position="214"/>
    </location>
</feature>
<name>A0A060T6X1_BLAAD</name>
<dbReference type="GO" id="GO:0033698">
    <property type="term" value="C:Rpd3L complex"/>
    <property type="evidence" value="ECO:0007669"/>
    <property type="project" value="TreeGrafter"/>
</dbReference>
<evidence type="ECO:0000256" key="6">
    <source>
        <dbReference type="ARBA" id="ARBA00022853"/>
    </source>
</evidence>
<feature type="binding site" evidence="9">
    <location>
        <position position="326"/>
    </location>
    <ligand>
        <name>Zn(2+)</name>
        <dbReference type="ChEBI" id="CHEBI:29105"/>
        <label>2</label>
    </ligand>
</feature>
<comment type="similarity">
    <text evidence="2 11">Belongs to the ING family.</text>
</comment>
<feature type="binding site" evidence="9">
    <location>
        <position position="313"/>
    </location>
    <ligand>
        <name>Zn(2+)</name>
        <dbReference type="ChEBI" id="CHEBI:29105"/>
        <label>1</label>
    </ligand>
</feature>
<feature type="binding site" evidence="9">
    <location>
        <position position="329"/>
    </location>
    <ligand>
        <name>Zn(2+)</name>
        <dbReference type="ChEBI" id="CHEBI:29105"/>
        <label>2</label>
    </ligand>
</feature>
<dbReference type="InterPro" id="IPR011011">
    <property type="entry name" value="Znf_FYVE_PHD"/>
</dbReference>
<evidence type="ECO:0000256" key="1">
    <source>
        <dbReference type="ARBA" id="ARBA00004123"/>
    </source>
</evidence>
<dbReference type="PROSITE" id="PS01359">
    <property type="entry name" value="ZF_PHD_1"/>
    <property type="match status" value="1"/>
</dbReference>
<accession>A0A060T6X1</accession>
<dbReference type="GO" id="GO:0006325">
    <property type="term" value="P:chromatin organization"/>
    <property type="evidence" value="ECO:0007669"/>
    <property type="project" value="UniProtKB-KW"/>
</dbReference>
<evidence type="ECO:0000256" key="9">
    <source>
        <dbReference type="PIRSR" id="PIRSR628651-51"/>
    </source>
</evidence>
<feature type="site" description="Histone H3K4me3 binding" evidence="8">
    <location>
        <position position="296"/>
    </location>
</feature>
<keyword evidence="4 10" id="KW-0863">Zinc-finger</keyword>
<feature type="site" description="Histone H3K4me3 binding" evidence="8">
    <location>
        <position position="300"/>
    </location>
</feature>
<evidence type="ECO:0000256" key="4">
    <source>
        <dbReference type="ARBA" id="ARBA00022771"/>
    </source>
</evidence>
<dbReference type="SUPFAM" id="SSF57903">
    <property type="entry name" value="FYVE/PHD zinc finger"/>
    <property type="match status" value="1"/>
</dbReference>